<keyword evidence="4" id="KW-0498">Mitosis</keyword>
<evidence type="ECO:0000256" key="2">
    <source>
        <dbReference type="ARBA" id="ARBA00008585"/>
    </source>
</evidence>
<dbReference type="InterPro" id="IPR019440">
    <property type="entry name" value="MAU2"/>
</dbReference>
<sequence length="261" mass="29604">MEAVAEGLWGLADYEERKGDVGKAVKCLEAICQSPVSFFPIVEVKTRLRIATLLLKHSHNLNHARSHLERSQLLLKSIPSCFELKCRAYSLLSQCYHLVGAIPPQKQILNKGLELTASSGDGLAAKLWSCNFNSQLANALTIEGDFQNSISALERGYLCAAEIRYLELQMFFATSALHVHLMQWEDVNLVERAIVRCNEVWEFIEPDKRQQCLGLLFYNELLHIFYRLRICDYKNAAQHVDRLDAAMKADLQKVQAYTGSD</sequence>
<evidence type="ECO:0000256" key="7">
    <source>
        <dbReference type="ARBA" id="ARBA00023306"/>
    </source>
</evidence>
<name>A0AAP0WUC2_LIQFO</name>
<proteinExistence type="inferred from homology"/>
<comment type="subcellular location">
    <subcellularLocation>
        <location evidence="1">Nucleus</location>
    </subcellularLocation>
</comment>
<dbReference type="Pfam" id="PF10345">
    <property type="entry name" value="Cohesin_load"/>
    <property type="match status" value="1"/>
</dbReference>
<keyword evidence="7" id="KW-0131">Cell cycle</keyword>
<dbReference type="EMBL" id="JBBPBK010000008">
    <property type="protein sequence ID" value="KAK9279817.1"/>
    <property type="molecule type" value="Genomic_DNA"/>
</dbReference>
<dbReference type="GO" id="GO:0005634">
    <property type="term" value="C:nucleus"/>
    <property type="evidence" value="ECO:0007669"/>
    <property type="project" value="UniProtKB-SubCell"/>
</dbReference>
<comment type="caution">
    <text evidence="8">The sequence shown here is derived from an EMBL/GenBank/DDBJ whole genome shotgun (WGS) entry which is preliminary data.</text>
</comment>
<dbReference type="PANTHER" id="PTHR21394">
    <property type="entry name" value="MAU2 CHROMATID COHESION FACTOR HOMOLOG"/>
    <property type="match status" value="1"/>
</dbReference>
<comment type="similarity">
    <text evidence="2">Belongs to the SCC4/mau-2 family.</text>
</comment>
<dbReference type="AlphaFoldDB" id="A0AAP0WUC2"/>
<keyword evidence="9" id="KW-1185">Reference proteome</keyword>
<gene>
    <name evidence="8" type="ORF">L1049_013499</name>
</gene>
<organism evidence="8 9">
    <name type="scientific">Liquidambar formosana</name>
    <name type="common">Formosan gum</name>
    <dbReference type="NCBI Taxonomy" id="63359"/>
    <lineage>
        <taxon>Eukaryota</taxon>
        <taxon>Viridiplantae</taxon>
        <taxon>Streptophyta</taxon>
        <taxon>Embryophyta</taxon>
        <taxon>Tracheophyta</taxon>
        <taxon>Spermatophyta</taxon>
        <taxon>Magnoliopsida</taxon>
        <taxon>eudicotyledons</taxon>
        <taxon>Gunneridae</taxon>
        <taxon>Pentapetalae</taxon>
        <taxon>Saxifragales</taxon>
        <taxon>Altingiaceae</taxon>
        <taxon>Liquidambar</taxon>
    </lineage>
</organism>
<evidence type="ECO:0000256" key="6">
    <source>
        <dbReference type="ARBA" id="ARBA00023242"/>
    </source>
</evidence>
<dbReference type="GO" id="GO:0007059">
    <property type="term" value="P:chromosome segregation"/>
    <property type="evidence" value="ECO:0007669"/>
    <property type="project" value="UniProtKB-KW"/>
</dbReference>
<keyword evidence="5" id="KW-0159">Chromosome partition</keyword>
<evidence type="ECO:0000256" key="5">
    <source>
        <dbReference type="ARBA" id="ARBA00022829"/>
    </source>
</evidence>
<dbReference type="GO" id="GO:0007064">
    <property type="term" value="P:mitotic sister chromatid cohesion"/>
    <property type="evidence" value="ECO:0007669"/>
    <property type="project" value="InterPro"/>
</dbReference>
<dbReference type="GO" id="GO:0051301">
    <property type="term" value="P:cell division"/>
    <property type="evidence" value="ECO:0007669"/>
    <property type="project" value="UniProtKB-KW"/>
</dbReference>
<dbReference type="Proteomes" id="UP001415857">
    <property type="component" value="Unassembled WGS sequence"/>
</dbReference>
<keyword evidence="3" id="KW-0132">Cell division</keyword>
<keyword evidence="6" id="KW-0539">Nucleus</keyword>
<accession>A0AAP0WUC2</accession>
<evidence type="ECO:0000313" key="8">
    <source>
        <dbReference type="EMBL" id="KAK9279817.1"/>
    </source>
</evidence>
<evidence type="ECO:0000256" key="3">
    <source>
        <dbReference type="ARBA" id="ARBA00022618"/>
    </source>
</evidence>
<evidence type="ECO:0000313" key="9">
    <source>
        <dbReference type="Proteomes" id="UP001415857"/>
    </source>
</evidence>
<reference evidence="8 9" key="1">
    <citation type="journal article" date="2024" name="Plant J.">
        <title>Genome sequences and population genomics reveal climatic adaptation and genomic divergence between two closely related sweetgum species.</title>
        <authorList>
            <person name="Xu W.Q."/>
            <person name="Ren C.Q."/>
            <person name="Zhang X.Y."/>
            <person name="Comes H.P."/>
            <person name="Liu X.H."/>
            <person name="Li Y.G."/>
            <person name="Kettle C.J."/>
            <person name="Jalonen R."/>
            <person name="Gaisberger H."/>
            <person name="Ma Y.Z."/>
            <person name="Qiu Y.X."/>
        </authorList>
    </citation>
    <scope>NUCLEOTIDE SEQUENCE [LARGE SCALE GENOMIC DNA]</scope>
    <source>
        <strain evidence="8">Hangzhou</strain>
    </source>
</reference>
<evidence type="ECO:0000256" key="1">
    <source>
        <dbReference type="ARBA" id="ARBA00004123"/>
    </source>
</evidence>
<protein>
    <submittedName>
        <fullName evidence="8">Uncharacterized protein</fullName>
    </submittedName>
</protein>
<evidence type="ECO:0000256" key="4">
    <source>
        <dbReference type="ARBA" id="ARBA00022776"/>
    </source>
</evidence>